<proteinExistence type="predicted"/>
<dbReference type="InterPro" id="IPR032675">
    <property type="entry name" value="LRR_dom_sf"/>
</dbReference>
<dbReference type="GO" id="GO:0031146">
    <property type="term" value="P:SCF-dependent proteasomal ubiquitin-dependent protein catabolic process"/>
    <property type="evidence" value="ECO:0007669"/>
    <property type="project" value="TreeGrafter"/>
</dbReference>
<dbReference type="SUPFAM" id="SSF81383">
    <property type="entry name" value="F-box domain"/>
    <property type="match status" value="1"/>
</dbReference>
<accession>A0A8D8L914</accession>
<dbReference type="Gene3D" id="1.20.1280.50">
    <property type="match status" value="1"/>
</dbReference>
<keyword evidence="1" id="KW-0833">Ubl conjugation pathway</keyword>
<dbReference type="EMBL" id="HBUE01246762">
    <property type="protein sequence ID" value="CAG6552405.1"/>
    <property type="molecule type" value="Transcribed_RNA"/>
</dbReference>
<dbReference type="Pfam" id="PF12937">
    <property type="entry name" value="F-box-like"/>
    <property type="match status" value="1"/>
</dbReference>
<dbReference type="EMBL" id="HBUE01353905">
    <property type="protein sequence ID" value="CAG6604721.1"/>
    <property type="molecule type" value="Transcribed_RNA"/>
</dbReference>
<dbReference type="PANTHER" id="PTHR13318:SF95">
    <property type="entry name" value="F-BOX PROTEIN YLR352W"/>
    <property type="match status" value="1"/>
</dbReference>
<protein>
    <submittedName>
        <fullName evidence="3">F-box/LRR-repeat protein 13</fullName>
    </submittedName>
</protein>
<dbReference type="AlphaFoldDB" id="A0A8D8L914"/>
<dbReference type="GO" id="GO:0019005">
    <property type="term" value="C:SCF ubiquitin ligase complex"/>
    <property type="evidence" value="ECO:0007669"/>
    <property type="project" value="TreeGrafter"/>
</dbReference>
<organism evidence="3">
    <name type="scientific">Culex pipiens</name>
    <name type="common">House mosquito</name>
    <dbReference type="NCBI Taxonomy" id="7175"/>
    <lineage>
        <taxon>Eukaryota</taxon>
        <taxon>Metazoa</taxon>
        <taxon>Ecdysozoa</taxon>
        <taxon>Arthropoda</taxon>
        <taxon>Hexapoda</taxon>
        <taxon>Insecta</taxon>
        <taxon>Pterygota</taxon>
        <taxon>Neoptera</taxon>
        <taxon>Endopterygota</taxon>
        <taxon>Diptera</taxon>
        <taxon>Nematocera</taxon>
        <taxon>Culicoidea</taxon>
        <taxon>Culicidae</taxon>
        <taxon>Culicinae</taxon>
        <taxon>Culicini</taxon>
        <taxon>Culex</taxon>
        <taxon>Culex</taxon>
    </lineage>
</organism>
<dbReference type="InterPro" id="IPR036047">
    <property type="entry name" value="F-box-like_dom_sf"/>
</dbReference>
<evidence type="ECO:0000256" key="1">
    <source>
        <dbReference type="ARBA" id="ARBA00022786"/>
    </source>
</evidence>
<dbReference type="InterPro" id="IPR001810">
    <property type="entry name" value="F-box_dom"/>
</dbReference>
<dbReference type="PROSITE" id="PS50181">
    <property type="entry name" value="FBOX"/>
    <property type="match status" value="1"/>
</dbReference>
<reference evidence="3" key="1">
    <citation type="submission" date="2021-05" db="EMBL/GenBank/DDBJ databases">
        <authorList>
            <person name="Alioto T."/>
            <person name="Alioto T."/>
            <person name="Gomez Garrido J."/>
        </authorList>
    </citation>
    <scope>NUCLEOTIDE SEQUENCE</scope>
</reference>
<dbReference type="SMART" id="SM00256">
    <property type="entry name" value="FBOX"/>
    <property type="match status" value="1"/>
</dbReference>
<dbReference type="PANTHER" id="PTHR13318">
    <property type="entry name" value="PARTNER OF PAIRED, ISOFORM B-RELATED"/>
    <property type="match status" value="1"/>
</dbReference>
<evidence type="ECO:0000313" key="3">
    <source>
        <dbReference type="EMBL" id="CAG6604721.1"/>
    </source>
</evidence>
<evidence type="ECO:0000259" key="2">
    <source>
        <dbReference type="PROSITE" id="PS50181"/>
    </source>
</evidence>
<dbReference type="CDD" id="cd09917">
    <property type="entry name" value="F-box_SF"/>
    <property type="match status" value="1"/>
</dbReference>
<sequence length="510" mass="58626">MKYTMILSNYSTNSVGSSVHCVQMAKIRDLPEEVLLLIFSFLKLRDRKIVARVSRLWNRLAFSDRPMRSISLHAVDYLNAKERKILLKSSRCYRNLTLEWTEASSEAFCVQVLDKFGSELTSLRLSTYVITLPLLVRFLLKTYKLRELIIEGSLCSEECDMVVPEFGDLRSLELTQRGYESELRELVPTLFPNLTSLDVVGAENASLDLIRFYSKQLKCLYVLLEGSQLQKFSELENFENLQQLNVHWPQIIDPKYSVACFQQMKNVKSASISGPVNEDTLLSISKWSQLTHLCINVQLMKASTFKSVANIKNLKSLKLQGSVREKCFLKDVRLLGVRKLILDGVSTTNDFYDHLASFVPHVTFLKIYDHTFENASLMLITKSMVNLQTLSLEYCYQVKDNGFQFLNYLSGLIELRCWSVPISENAFLRFPKCPNLRTFAVGGSGWITNKSVLDIPKAFPNLTELNVIDCFKVDEDTIYELRERMRKCAVVKLEKLEPDREAEAPWAKSW</sequence>
<name>A0A8D8L914_CULPI</name>
<dbReference type="SUPFAM" id="SSF52047">
    <property type="entry name" value="RNI-like"/>
    <property type="match status" value="1"/>
</dbReference>
<feature type="domain" description="F-box" evidence="2">
    <location>
        <begin position="24"/>
        <end position="70"/>
    </location>
</feature>
<dbReference type="InterPro" id="IPR006553">
    <property type="entry name" value="Leu-rich_rpt_Cys-con_subtyp"/>
</dbReference>
<dbReference type="SMART" id="SM00367">
    <property type="entry name" value="LRR_CC"/>
    <property type="match status" value="3"/>
</dbReference>
<dbReference type="Gene3D" id="3.80.10.10">
    <property type="entry name" value="Ribonuclease Inhibitor"/>
    <property type="match status" value="1"/>
</dbReference>